<dbReference type="AlphaFoldDB" id="A0A6H2A2A4"/>
<name>A0A6H2A2A4_9ZZZZ</name>
<proteinExistence type="predicted"/>
<reference evidence="1" key="1">
    <citation type="submission" date="2020-03" db="EMBL/GenBank/DDBJ databases">
        <title>The deep terrestrial virosphere.</title>
        <authorList>
            <person name="Holmfeldt K."/>
            <person name="Nilsson E."/>
            <person name="Simone D."/>
            <person name="Lopez-Fernandez M."/>
            <person name="Wu X."/>
            <person name="de Brujin I."/>
            <person name="Lundin D."/>
            <person name="Andersson A."/>
            <person name="Bertilsson S."/>
            <person name="Dopson M."/>
        </authorList>
    </citation>
    <scope>NUCLEOTIDE SEQUENCE</scope>
    <source>
        <strain evidence="2">MM415A04434</strain>
        <strain evidence="1">TM448A04148</strain>
        <strain evidence="3">TM448B03267</strain>
    </source>
</reference>
<dbReference type="EMBL" id="MT141723">
    <property type="protein sequence ID" value="QJA69631.1"/>
    <property type="molecule type" value="Genomic_DNA"/>
</dbReference>
<protein>
    <submittedName>
        <fullName evidence="1">Uncharacterized protein</fullName>
    </submittedName>
</protein>
<gene>
    <name evidence="2" type="ORF">MM415A04434_0003</name>
    <name evidence="1" type="ORF">TM448A04148_0008</name>
    <name evidence="3" type="ORF">TM448B03267_0001</name>
</gene>
<accession>A0A6H2A2A4</accession>
<dbReference type="EMBL" id="MT145005">
    <property type="protein sequence ID" value="QJI02481.1"/>
    <property type="molecule type" value="Genomic_DNA"/>
</dbReference>
<sequence length="138" mass="15866">MNSLQTVFKTNTVTTKSVDLAALYEKSGFSNMANLTRAENIKDCEVKEFCFFYRCSSWGNKRGDFCRDREGTEYRVSIAKKYERSVPVEILQKLATYELTGDMELLILTAVRKVDPLFVVKLPATRGDWTKCIILAEW</sequence>
<organism evidence="1">
    <name type="scientific">viral metagenome</name>
    <dbReference type="NCBI Taxonomy" id="1070528"/>
    <lineage>
        <taxon>unclassified sequences</taxon>
        <taxon>metagenomes</taxon>
        <taxon>organismal metagenomes</taxon>
    </lineage>
</organism>
<evidence type="ECO:0000313" key="2">
    <source>
        <dbReference type="EMBL" id="QJA69631.1"/>
    </source>
</evidence>
<dbReference type="EMBL" id="MT144460">
    <property type="protein sequence ID" value="QJA53898.1"/>
    <property type="molecule type" value="Genomic_DNA"/>
</dbReference>
<evidence type="ECO:0000313" key="1">
    <source>
        <dbReference type="EMBL" id="QJA53898.1"/>
    </source>
</evidence>
<evidence type="ECO:0000313" key="3">
    <source>
        <dbReference type="EMBL" id="QJI02481.1"/>
    </source>
</evidence>